<dbReference type="KEGG" id="senf:GJR95_32915"/>
<dbReference type="Gene3D" id="1.10.10.10">
    <property type="entry name" value="Winged helix-like DNA-binding domain superfamily/Winged helix DNA-binding domain"/>
    <property type="match status" value="1"/>
</dbReference>
<dbReference type="PANTHER" id="PTHR34849:SF3">
    <property type="entry name" value="SSR2962 PROTEIN"/>
    <property type="match status" value="1"/>
</dbReference>
<reference evidence="1 2" key="1">
    <citation type="submission" date="2019-11" db="EMBL/GenBank/DDBJ databases">
        <title>Spirosoma endbachense sp. nov., isolated from a natural salt meadow.</title>
        <authorList>
            <person name="Rojas J."/>
            <person name="Ambika Manirajan B."/>
            <person name="Ratering S."/>
            <person name="Suarez C."/>
            <person name="Geissler-Plaum R."/>
            <person name="Schnell S."/>
        </authorList>
    </citation>
    <scope>NUCLEOTIDE SEQUENCE [LARGE SCALE GENOMIC DNA]</scope>
    <source>
        <strain evidence="1 2">I-24</strain>
    </source>
</reference>
<evidence type="ECO:0000313" key="1">
    <source>
        <dbReference type="EMBL" id="QHW01545.1"/>
    </source>
</evidence>
<proteinExistence type="predicted"/>
<dbReference type="EMBL" id="CP045997">
    <property type="protein sequence ID" value="QHW01545.1"/>
    <property type="molecule type" value="Genomic_DNA"/>
</dbReference>
<dbReference type="Proteomes" id="UP000464577">
    <property type="component" value="Chromosome"/>
</dbReference>
<accession>A0A6P1W9F6</accession>
<dbReference type="SUPFAM" id="SSF46689">
    <property type="entry name" value="Homeodomain-like"/>
    <property type="match status" value="1"/>
</dbReference>
<protein>
    <submittedName>
        <fullName evidence="1">DUF433 domain-containing protein</fullName>
    </submittedName>
</protein>
<dbReference type="InterPro" id="IPR007367">
    <property type="entry name" value="DUF433"/>
</dbReference>
<evidence type="ECO:0000313" key="2">
    <source>
        <dbReference type="Proteomes" id="UP000464577"/>
    </source>
</evidence>
<gene>
    <name evidence="1" type="ORF">GJR95_32915</name>
</gene>
<name>A0A6P1W9F6_9BACT</name>
<sequence length="65" mass="7587">MNWQEYIHSDEKVLLGKPVIKGTRLSVEFLLERLADGWTEQDLLDNYPRLSKEALQGIFCLYSNT</sequence>
<dbReference type="InterPro" id="IPR036388">
    <property type="entry name" value="WH-like_DNA-bd_sf"/>
</dbReference>
<keyword evidence="2" id="KW-1185">Reference proteome</keyword>
<dbReference type="AlphaFoldDB" id="A0A6P1W9F6"/>
<dbReference type="PANTHER" id="PTHR34849">
    <property type="entry name" value="SSL5025 PROTEIN"/>
    <property type="match status" value="1"/>
</dbReference>
<dbReference type="Pfam" id="PF04255">
    <property type="entry name" value="DUF433"/>
    <property type="match status" value="1"/>
</dbReference>
<dbReference type="InterPro" id="IPR009057">
    <property type="entry name" value="Homeodomain-like_sf"/>
</dbReference>
<organism evidence="1 2">
    <name type="scientific">Spirosoma endbachense</name>
    <dbReference type="NCBI Taxonomy" id="2666025"/>
    <lineage>
        <taxon>Bacteria</taxon>
        <taxon>Pseudomonadati</taxon>
        <taxon>Bacteroidota</taxon>
        <taxon>Cytophagia</taxon>
        <taxon>Cytophagales</taxon>
        <taxon>Cytophagaceae</taxon>
        <taxon>Spirosoma</taxon>
    </lineage>
</organism>